<dbReference type="EMBL" id="CP157743">
    <property type="protein sequence ID" value="XBS21298.1"/>
    <property type="molecule type" value="Genomic_DNA"/>
</dbReference>
<evidence type="ECO:0000313" key="3">
    <source>
        <dbReference type="EMBL" id="XBS21298.1"/>
    </source>
</evidence>
<dbReference type="InterPro" id="IPR014544">
    <property type="entry name" value="UCP028408"/>
</dbReference>
<dbReference type="RefSeq" id="WP_349431998.1">
    <property type="nucleotide sequence ID" value="NZ_CP157743.1"/>
</dbReference>
<sequence>MARSWGLLPADIRARVLKREWRNTSNLKARLLNKKPFPIRIGLKPPTGQSAVEDMEHFQTFIRQWRSFPSQQFVEWDTRNYRTLSEQSLPKFFILKNIQELIEFIGAEAVKRSQIWQRNMSPLLEAYPGTYRALVKHLQTIESMRPSDARLMPTLVEQLTPGMGEGKYLRALPLVGVDTKFLENYQSLIADILDTVHDNAAVNAGGLHGWLGCHANPKGWLTIRPLCEKVRAKLGGLPILQLPGDVLKEQRLPADNILVVENMASGLGLPLLPNTIAVFGGGKNVAWMEAPWLKSKRVAYWGDLDTWGLSILSDVRSKLPTVTALMMDQETLDRHEDRMVGERKSVDAIPEFLTASETQIFLDLRNSEKNDSRLEQERLSPDYIKAKLKNWITIQYLSGVGE</sequence>
<reference evidence="3 4" key="1">
    <citation type="journal article" date="2024" name="Microbiology">
        <title>Methylomarinum rosea sp. nov., a novel halophilic methanotrophic bacterium from the hypersaline Lake Elton.</title>
        <authorList>
            <person name="Suleimanov R.Z."/>
            <person name="Oshkin I.Y."/>
            <person name="Danilova O.V."/>
            <person name="Suzina N.E."/>
            <person name="Dedysh S.N."/>
        </authorList>
    </citation>
    <scope>NUCLEOTIDE SEQUENCE [LARGE SCALE GENOMIC DNA]</scope>
    <source>
        <strain evidence="3 4">Ch1-1</strain>
    </source>
</reference>
<evidence type="ECO:0000313" key="4">
    <source>
        <dbReference type="Proteomes" id="UP001225378"/>
    </source>
</evidence>
<proteinExistence type="predicted"/>
<dbReference type="Proteomes" id="UP001225378">
    <property type="component" value="Chromosome"/>
</dbReference>
<accession>A0AAU7NWD3</accession>
<dbReference type="InterPro" id="IPR024537">
    <property type="entry name" value="DUF3322"/>
</dbReference>
<organism evidence="3 4">
    <name type="scientific">Methylomarinum roseum</name>
    <dbReference type="NCBI Taxonomy" id="3067653"/>
    <lineage>
        <taxon>Bacteria</taxon>
        <taxon>Pseudomonadati</taxon>
        <taxon>Pseudomonadota</taxon>
        <taxon>Gammaproteobacteria</taxon>
        <taxon>Methylococcales</taxon>
        <taxon>Methylococcaceae</taxon>
        <taxon>Methylomarinum</taxon>
    </lineage>
</organism>
<feature type="domain" description="Wadjet protein JetD C-terminal" evidence="1">
    <location>
        <begin position="217"/>
        <end position="387"/>
    </location>
</feature>
<dbReference type="KEGG" id="mech:Q9L42_004010"/>
<dbReference type="InterPro" id="IPR024534">
    <property type="entry name" value="JetD_C"/>
</dbReference>
<dbReference type="Pfam" id="PF09983">
    <property type="entry name" value="JetD_C"/>
    <property type="match status" value="1"/>
</dbReference>
<gene>
    <name evidence="3" type="ORF">Q9L42_004010</name>
</gene>
<keyword evidence="4" id="KW-1185">Reference proteome</keyword>
<protein>
    <submittedName>
        <fullName evidence="3">DUF3322 domain-containing protein</fullName>
    </submittedName>
</protein>
<name>A0AAU7NWD3_9GAMM</name>
<dbReference type="AlphaFoldDB" id="A0AAU7NWD3"/>
<dbReference type="PIRSF" id="PIRSF028408">
    <property type="entry name" value="UCP028408"/>
    <property type="match status" value="1"/>
</dbReference>
<evidence type="ECO:0000259" key="1">
    <source>
        <dbReference type="Pfam" id="PF09983"/>
    </source>
</evidence>
<feature type="domain" description="DUF3322" evidence="2">
    <location>
        <begin position="9"/>
        <end position="194"/>
    </location>
</feature>
<evidence type="ECO:0000259" key="2">
    <source>
        <dbReference type="Pfam" id="PF11795"/>
    </source>
</evidence>
<dbReference type="Pfam" id="PF11795">
    <property type="entry name" value="DUF3322"/>
    <property type="match status" value="1"/>
</dbReference>